<evidence type="ECO:0000259" key="6">
    <source>
        <dbReference type="PROSITE" id="PS50950"/>
    </source>
</evidence>
<accession>A0A6G0TCH1</accession>
<dbReference type="SMART" id="SM00980">
    <property type="entry name" value="THAP"/>
    <property type="match status" value="1"/>
</dbReference>
<dbReference type="GO" id="GO:0008270">
    <property type="term" value="F:zinc ion binding"/>
    <property type="evidence" value="ECO:0007669"/>
    <property type="project" value="UniProtKB-KW"/>
</dbReference>
<feature type="domain" description="THAP-type" evidence="6">
    <location>
        <begin position="1"/>
        <end position="80"/>
    </location>
</feature>
<proteinExistence type="predicted"/>
<sequence length="382" mass="44085">MPYKCCACGCNNRDGLAKNIKLFRFLDDDCRKKEWLELVQRENFTVTKSSRLCSAHFRSSEFVEASGKLILKNNARPSIFNFPTTPIKKDGRKKLIGTVLFSSSNNTDHSYSRPSTSFINPSLNNIANSSILVTDSNTVSESIEPYDLTFRPIYHILLNTYLHLKINERERYLNLHKKELKKKDLIRNRKVEPTARRYSDAIKKFDTTIYFYSPKAYSYISLPNPSAIRNWISNIDANTGFLKNVLGEISKFGDEDKYCCLILESMSFAAAVKSTLAIANNFLKNHNFKYILTYKFSQDALEFFFGFMRGKFGHNNNPNCLQFKYALKSILLHNSIKMSSGNCTLLSSNEDSLFEKKWKYKKLEEQENDDVDYFLLVAPNLT</sequence>
<dbReference type="GO" id="GO:0003677">
    <property type="term" value="F:DNA binding"/>
    <property type="evidence" value="ECO:0007669"/>
    <property type="project" value="UniProtKB-UniRule"/>
</dbReference>
<reference evidence="7 8" key="1">
    <citation type="submission" date="2019-08" db="EMBL/GenBank/DDBJ databases">
        <title>The genome of the soybean aphid Biotype 1, its phylome, world population structure and adaptation to the North American continent.</title>
        <authorList>
            <person name="Giordano R."/>
            <person name="Donthu R.K."/>
            <person name="Hernandez A.G."/>
            <person name="Wright C.L."/>
            <person name="Zimin A.V."/>
        </authorList>
    </citation>
    <scope>NUCLEOTIDE SEQUENCE [LARGE SCALE GENOMIC DNA]</scope>
    <source>
        <tissue evidence="7">Whole aphids</tissue>
    </source>
</reference>
<evidence type="ECO:0000256" key="1">
    <source>
        <dbReference type="ARBA" id="ARBA00022723"/>
    </source>
</evidence>
<dbReference type="EMBL" id="VYZN01000043">
    <property type="protein sequence ID" value="KAE9529990.1"/>
    <property type="molecule type" value="Genomic_DNA"/>
</dbReference>
<keyword evidence="8" id="KW-1185">Reference proteome</keyword>
<dbReference type="Gene3D" id="6.20.210.20">
    <property type="entry name" value="THAP domain"/>
    <property type="match status" value="1"/>
</dbReference>
<name>A0A6G0TCH1_APHGL</name>
<evidence type="ECO:0000256" key="4">
    <source>
        <dbReference type="ARBA" id="ARBA00023125"/>
    </source>
</evidence>
<keyword evidence="1" id="KW-0479">Metal-binding</keyword>
<dbReference type="OrthoDB" id="5988927at2759"/>
<dbReference type="Pfam" id="PF21789">
    <property type="entry name" value="TNP-like_RNaseH_C"/>
    <property type="match status" value="1"/>
</dbReference>
<dbReference type="InterPro" id="IPR006612">
    <property type="entry name" value="THAP_Znf"/>
</dbReference>
<evidence type="ECO:0000313" key="8">
    <source>
        <dbReference type="Proteomes" id="UP000475862"/>
    </source>
</evidence>
<dbReference type="Pfam" id="PF12017">
    <property type="entry name" value="Tnp_P_element"/>
    <property type="match status" value="1"/>
</dbReference>
<evidence type="ECO:0000256" key="5">
    <source>
        <dbReference type="PROSITE-ProRule" id="PRU00309"/>
    </source>
</evidence>
<evidence type="ECO:0000256" key="3">
    <source>
        <dbReference type="ARBA" id="ARBA00022833"/>
    </source>
</evidence>
<evidence type="ECO:0000313" key="7">
    <source>
        <dbReference type="EMBL" id="KAE9529990.1"/>
    </source>
</evidence>
<dbReference type="InterPro" id="IPR048367">
    <property type="entry name" value="TNP-like_RNaseH_C"/>
</dbReference>
<dbReference type="PANTHER" id="PTHR47577:SF2">
    <property type="entry name" value="THAP DOMAIN CONTAINING 9"/>
    <property type="match status" value="1"/>
</dbReference>
<comment type="caution">
    <text evidence="7">The sequence shown here is derived from an EMBL/GenBank/DDBJ whole genome shotgun (WGS) entry which is preliminary data.</text>
</comment>
<dbReference type="AlphaFoldDB" id="A0A6G0TCH1"/>
<protein>
    <recommendedName>
        <fullName evidence="6">THAP-type domain-containing protein</fullName>
    </recommendedName>
</protein>
<keyword evidence="3" id="KW-0862">Zinc</keyword>
<dbReference type="SUPFAM" id="SSF57716">
    <property type="entry name" value="Glucocorticoid receptor-like (DNA-binding domain)"/>
    <property type="match status" value="1"/>
</dbReference>
<dbReference type="PROSITE" id="PS50950">
    <property type="entry name" value="ZF_THAP"/>
    <property type="match status" value="1"/>
</dbReference>
<evidence type="ECO:0000256" key="2">
    <source>
        <dbReference type="ARBA" id="ARBA00022771"/>
    </source>
</evidence>
<dbReference type="InterPro" id="IPR038441">
    <property type="entry name" value="THAP_Znf_sf"/>
</dbReference>
<dbReference type="PANTHER" id="PTHR47577">
    <property type="entry name" value="THAP DOMAIN-CONTAINING PROTEIN 6"/>
    <property type="match status" value="1"/>
</dbReference>
<keyword evidence="2 5" id="KW-0863">Zinc-finger</keyword>
<dbReference type="Proteomes" id="UP000475862">
    <property type="component" value="Unassembled WGS sequence"/>
</dbReference>
<dbReference type="Pfam" id="PF05485">
    <property type="entry name" value="THAP"/>
    <property type="match status" value="1"/>
</dbReference>
<dbReference type="InterPro" id="IPR021896">
    <property type="entry name" value="THAP9-like_HTH"/>
</dbReference>
<organism evidence="7 8">
    <name type="scientific">Aphis glycines</name>
    <name type="common">Soybean aphid</name>
    <dbReference type="NCBI Taxonomy" id="307491"/>
    <lineage>
        <taxon>Eukaryota</taxon>
        <taxon>Metazoa</taxon>
        <taxon>Ecdysozoa</taxon>
        <taxon>Arthropoda</taxon>
        <taxon>Hexapoda</taxon>
        <taxon>Insecta</taxon>
        <taxon>Pterygota</taxon>
        <taxon>Neoptera</taxon>
        <taxon>Paraneoptera</taxon>
        <taxon>Hemiptera</taxon>
        <taxon>Sternorrhyncha</taxon>
        <taxon>Aphidomorpha</taxon>
        <taxon>Aphidoidea</taxon>
        <taxon>Aphididae</taxon>
        <taxon>Aphidini</taxon>
        <taxon>Aphis</taxon>
        <taxon>Aphis</taxon>
    </lineage>
</organism>
<gene>
    <name evidence="7" type="ORF">AGLY_011452</name>
</gene>
<keyword evidence="4 5" id="KW-0238">DNA-binding</keyword>